<dbReference type="InterPro" id="IPR006016">
    <property type="entry name" value="UspA"/>
</dbReference>
<sequence>MHKNETAVNEFYTAMSRKNTASINVAVLAILFHNRFFQGRKIMFKKILIPTDGSALATQAALEGIELAKKVGAEIVCVFVAGENQAAVFDFAHVKPDNSWPTNEEYKQAVKGAAKEFMTPIREAASAAGVKLDEQTYISNSPALYIVSAAEKNGCDLIYMASRGRAGWEKMLLGSVAAQVITASPIPVLVFKVKQEQLPPKTQKIAYPDLIPMV</sequence>
<keyword evidence="2" id="KW-1133">Transmembrane helix</keyword>
<dbReference type="SUPFAM" id="SSF52402">
    <property type="entry name" value="Adenine nucleotide alpha hydrolases-like"/>
    <property type="match status" value="1"/>
</dbReference>
<proteinExistence type="inferred from homology"/>
<evidence type="ECO:0000313" key="5">
    <source>
        <dbReference type="Proteomes" id="UP000003973"/>
    </source>
</evidence>
<name>C3X1K4_9BURK</name>
<dbReference type="InterPro" id="IPR014729">
    <property type="entry name" value="Rossmann-like_a/b/a_fold"/>
</dbReference>
<dbReference type="PRINTS" id="PR01438">
    <property type="entry name" value="UNVRSLSTRESS"/>
</dbReference>
<dbReference type="Pfam" id="PF00582">
    <property type="entry name" value="Usp"/>
    <property type="match status" value="1"/>
</dbReference>
<comment type="caution">
    <text evidence="4">The sequence shown here is derived from an EMBL/GenBank/DDBJ whole genome shotgun (WGS) entry which is preliminary data.</text>
</comment>
<evidence type="ECO:0000313" key="4">
    <source>
        <dbReference type="EMBL" id="EEO27090.2"/>
    </source>
</evidence>
<accession>C3X1K4</accession>
<dbReference type="eggNOG" id="COG0589">
    <property type="taxonomic scope" value="Bacteria"/>
</dbReference>
<dbReference type="HOGENOM" id="CLU_049301_11_0_4"/>
<feature type="transmembrane region" description="Helical" evidence="2">
    <location>
        <begin position="20"/>
        <end position="37"/>
    </location>
</feature>
<evidence type="ECO:0000256" key="1">
    <source>
        <dbReference type="ARBA" id="ARBA00008791"/>
    </source>
</evidence>
<keyword evidence="2" id="KW-0812">Transmembrane</keyword>
<evidence type="ECO:0000259" key="3">
    <source>
        <dbReference type="Pfam" id="PF00582"/>
    </source>
</evidence>
<dbReference type="AlphaFoldDB" id="C3X1K4"/>
<keyword evidence="5" id="KW-1185">Reference proteome</keyword>
<dbReference type="PANTHER" id="PTHR46268">
    <property type="entry name" value="STRESS RESPONSE PROTEIN NHAX"/>
    <property type="match status" value="1"/>
</dbReference>
<dbReference type="CDD" id="cd00293">
    <property type="entry name" value="USP-like"/>
    <property type="match status" value="1"/>
</dbReference>
<dbReference type="PANTHER" id="PTHR46268:SF6">
    <property type="entry name" value="UNIVERSAL STRESS PROTEIN UP12"/>
    <property type="match status" value="1"/>
</dbReference>
<reference evidence="4" key="1">
    <citation type="submission" date="2011-10" db="EMBL/GenBank/DDBJ databases">
        <title>The Genome Sequence of Oxalobacter formigenes HOxBLS.</title>
        <authorList>
            <consortium name="The Broad Institute Genome Sequencing Platform"/>
            <person name="Earl A."/>
            <person name="Ward D."/>
            <person name="Feldgarden M."/>
            <person name="Gevers D."/>
            <person name="Allison M.J."/>
            <person name="Humphrey S."/>
            <person name="Young S.K."/>
            <person name="Zeng Q."/>
            <person name="Gargeya S."/>
            <person name="Fitzgerald M."/>
            <person name="Haas B."/>
            <person name="Abouelleil A."/>
            <person name="Alvarado L."/>
            <person name="Arachchi H.M."/>
            <person name="Berlin A."/>
            <person name="Brown A."/>
            <person name="Chapman S.B."/>
            <person name="Chen Z."/>
            <person name="Dunbar C."/>
            <person name="Freedman E."/>
            <person name="Gearin G."/>
            <person name="Goldberg J."/>
            <person name="Griggs A."/>
            <person name="Gujja S."/>
            <person name="Heiman D."/>
            <person name="Howarth C."/>
            <person name="Larson L."/>
            <person name="Lui A."/>
            <person name="MacDonald P.J.P."/>
            <person name="Montmayeur A."/>
            <person name="Murphy C."/>
            <person name="Neiman D."/>
            <person name="Pearson M."/>
            <person name="Priest M."/>
            <person name="Roberts A."/>
            <person name="Saif S."/>
            <person name="Shea T."/>
            <person name="Shenoy N."/>
            <person name="Sisk P."/>
            <person name="Stolte C."/>
            <person name="Sykes S."/>
            <person name="Wortman J."/>
            <person name="Nusbaum C."/>
            <person name="Birren B."/>
        </authorList>
    </citation>
    <scope>NUCLEOTIDE SEQUENCE [LARGE SCALE GENOMIC DNA]</scope>
    <source>
        <strain evidence="4">HOxBLS</strain>
    </source>
</reference>
<dbReference type="RefSeq" id="WP_020995306.1">
    <property type="nucleotide sequence ID" value="NZ_KI392031.1"/>
</dbReference>
<comment type="similarity">
    <text evidence="1">Belongs to the universal stress protein A family.</text>
</comment>
<dbReference type="InterPro" id="IPR006015">
    <property type="entry name" value="Universal_stress_UspA"/>
</dbReference>
<gene>
    <name evidence="4" type="ORF">OFAG_00243</name>
</gene>
<dbReference type="EMBL" id="ACDP02000029">
    <property type="protein sequence ID" value="EEO27090.2"/>
    <property type="molecule type" value="Genomic_DNA"/>
</dbReference>
<dbReference type="Proteomes" id="UP000003973">
    <property type="component" value="Unassembled WGS sequence"/>
</dbReference>
<organism evidence="4 5">
    <name type="scientific">Oxalobacter paraformigenes</name>
    <dbReference type="NCBI Taxonomy" id="556268"/>
    <lineage>
        <taxon>Bacteria</taxon>
        <taxon>Pseudomonadati</taxon>
        <taxon>Pseudomonadota</taxon>
        <taxon>Betaproteobacteria</taxon>
        <taxon>Burkholderiales</taxon>
        <taxon>Oxalobacteraceae</taxon>
        <taxon>Oxalobacter</taxon>
    </lineage>
</organism>
<feature type="domain" description="UspA" evidence="3">
    <location>
        <begin position="43"/>
        <end position="192"/>
    </location>
</feature>
<dbReference type="Gene3D" id="3.40.50.620">
    <property type="entry name" value="HUPs"/>
    <property type="match status" value="1"/>
</dbReference>
<evidence type="ECO:0000256" key="2">
    <source>
        <dbReference type="SAM" id="Phobius"/>
    </source>
</evidence>
<protein>
    <recommendedName>
        <fullName evidence="3">UspA domain-containing protein</fullName>
    </recommendedName>
</protein>
<keyword evidence="2" id="KW-0472">Membrane</keyword>